<dbReference type="InterPro" id="IPR001094">
    <property type="entry name" value="Flavdoxin-like"/>
</dbReference>
<dbReference type="PANTHER" id="PTHR19384">
    <property type="entry name" value="NITRIC OXIDE SYNTHASE-RELATED"/>
    <property type="match status" value="1"/>
</dbReference>
<dbReference type="GO" id="GO:0030586">
    <property type="term" value="F:[methionine synthase] reductase (NADPH) activity"/>
    <property type="evidence" value="ECO:0007669"/>
    <property type="project" value="TreeGrafter"/>
</dbReference>
<sequence>MELRTCREIVEKIVMQLTVFWGGELADGVADQLKQEAPDGFEVEVVAMQSYGKSDLEAFKETQMVAVFLLQTAENNQPPEDASKFLRYFKRKTHPETMLTDKLKFAVLGLGDSNLLLDRQTTGAKDCNACGQLLDSRLEALGATRIHELGLADERTGMEEVEPWIKGLWEALGKIE</sequence>
<dbReference type="InterPro" id="IPR029039">
    <property type="entry name" value="Flavoprotein-like_sf"/>
</dbReference>
<evidence type="ECO:0000256" key="1">
    <source>
        <dbReference type="ARBA" id="ARBA00022630"/>
    </source>
</evidence>
<keyword evidence="1" id="KW-0285">Flavoprotein</keyword>
<dbReference type="GO" id="GO:0009086">
    <property type="term" value="P:methionine biosynthetic process"/>
    <property type="evidence" value="ECO:0007669"/>
    <property type="project" value="TreeGrafter"/>
</dbReference>
<dbReference type="GO" id="GO:0050660">
    <property type="term" value="F:flavin adenine dinucleotide binding"/>
    <property type="evidence" value="ECO:0007669"/>
    <property type="project" value="TreeGrafter"/>
</dbReference>
<dbReference type="AlphaFoldDB" id="A0A9W7L9M0"/>
<dbReference type="InterPro" id="IPR008254">
    <property type="entry name" value="Flavodoxin/NO_synth"/>
</dbReference>
<proteinExistence type="predicted"/>
<gene>
    <name evidence="3" type="ORF">TrCOL_g10244</name>
</gene>
<name>A0A9W7L9M0_9STRA</name>
<dbReference type="GO" id="GO:0050667">
    <property type="term" value="P:homocysteine metabolic process"/>
    <property type="evidence" value="ECO:0007669"/>
    <property type="project" value="TreeGrafter"/>
</dbReference>
<dbReference type="Proteomes" id="UP001165065">
    <property type="component" value="Unassembled WGS sequence"/>
</dbReference>
<keyword evidence="4" id="KW-1185">Reference proteome</keyword>
<dbReference type="PRINTS" id="PR00369">
    <property type="entry name" value="FLAVODOXIN"/>
</dbReference>
<dbReference type="PROSITE" id="PS50902">
    <property type="entry name" value="FLAVODOXIN_LIKE"/>
    <property type="match status" value="1"/>
</dbReference>
<organism evidence="3 4">
    <name type="scientific">Triparma columacea</name>
    <dbReference type="NCBI Taxonomy" id="722753"/>
    <lineage>
        <taxon>Eukaryota</taxon>
        <taxon>Sar</taxon>
        <taxon>Stramenopiles</taxon>
        <taxon>Ochrophyta</taxon>
        <taxon>Bolidophyceae</taxon>
        <taxon>Parmales</taxon>
        <taxon>Triparmaceae</taxon>
        <taxon>Triparma</taxon>
    </lineage>
</organism>
<dbReference type="PANTHER" id="PTHR19384:SF84">
    <property type="entry name" value="METHIONINE SYNTHASE REDUCTASE"/>
    <property type="match status" value="1"/>
</dbReference>
<accession>A0A9W7L9M0</accession>
<dbReference type="EMBL" id="BRYA01000175">
    <property type="protein sequence ID" value="GMI42570.1"/>
    <property type="molecule type" value="Genomic_DNA"/>
</dbReference>
<feature type="domain" description="Flavodoxin-like" evidence="2">
    <location>
        <begin position="11"/>
        <end position="169"/>
    </location>
</feature>
<reference evidence="4" key="1">
    <citation type="journal article" date="2023" name="Commun. Biol.">
        <title>Genome analysis of Parmales, the sister group of diatoms, reveals the evolutionary specialization of diatoms from phago-mixotrophs to photoautotrophs.</title>
        <authorList>
            <person name="Ban H."/>
            <person name="Sato S."/>
            <person name="Yoshikawa S."/>
            <person name="Yamada K."/>
            <person name="Nakamura Y."/>
            <person name="Ichinomiya M."/>
            <person name="Sato N."/>
            <person name="Blanc-Mathieu R."/>
            <person name="Endo H."/>
            <person name="Kuwata A."/>
            <person name="Ogata H."/>
        </authorList>
    </citation>
    <scope>NUCLEOTIDE SEQUENCE [LARGE SCALE GENOMIC DNA]</scope>
</reference>
<dbReference type="Pfam" id="PF00258">
    <property type="entry name" value="Flavodoxin_1"/>
    <property type="match status" value="1"/>
</dbReference>
<evidence type="ECO:0000259" key="2">
    <source>
        <dbReference type="PROSITE" id="PS50902"/>
    </source>
</evidence>
<comment type="caution">
    <text evidence="3">The sequence shown here is derived from an EMBL/GenBank/DDBJ whole genome shotgun (WGS) entry which is preliminary data.</text>
</comment>
<dbReference type="OrthoDB" id="1856718at2759"/>
<evidence type="ECO:0000313" key="4">
    <source>
        <dbReference type="Proteomes" id="UP001165065"/>
    </source>
</evidence>
<dbReference type="Gene3D" id="3.40.50.360">
    <property type="match status" value="1"/>
</dbReference>
<dbReference type="GO" id="GO:0005829">
    <property type="term" value="C:cytosol"/>
    <property type="evidence" value="ECO:0007669"/>
    <property type="project" value="TreeGrafter"/>
</dbReference>
<protein>
    <recommendedName>
        <fullName evidence="2">Flavodoxin-like domain-containing protein</fullName>
    </recommendedName>
</protein>
<dbReference type="GO" id="GO:0010181">
    <property type="term" value="F:FMN binding"/>
    <property type="evidence" value="ECO:0007669"/>
    <property type="project" value="InterPro"/>
</dbReference>
<dbReference type="SUPFAM" id="SSF52218">
    <property type="entry name" value="Flavoproteins"/>
    <property type="match status" value="1"/>
</dbReference>
<evidence type="ECO:0000313" key="3">
    <source>
        <dbReference type="EMBL" id="GMI42570.1"/>
    </source>
</evidence>